<dbReference type="PROSITE" id="PS50110">
    <property type="entry name" value="RESPONSE_REGULATORY"/>
    <property type="match status" value="1"/>
</dbReference>
<feature type="region of interest" description="Disordered" evidence="3">
    <location>
        <begin position="144"/>
        <end position="165"/>
    </location>
</feature>
<dbReference type="CDD" id="cd00156">
    <property type="entry name" value="REC"/>
    <property type="match status" value="1"/>
</dbReference>
<keyword evidence="1 2" id="KW-0597">Phosphoprotein</keyword>
<proteinExistence type="predicted"/>
<gene>
    <name evidence="5" type="ordered locus">MGMSRv2__4231</name>
</gene>
<evidence type="ECO:0000256" key="1">
    <source>
        <dbReference type="ARBA" id="ARBA00022553"/>
    </source>
</evidence>
<sequence>MSSAPKLERFSTDGITVLVVEDDETTRSLLVRMLKTMGASQVYEASHGGDGLRLAWEMKPTIAVCDIDMAPVDGLSFLGGVRGALEPKVSALPVVMFTATKDSAAMEKAKALGVQGYLLKPFNPKGFATYMCDIVAKHHKTDWGGMGAPQAAGEEKEKEKEKEKT</sequence>
<dbReference type="Pfam" id="PF00072">
    <property type="entry name" value="Response_reg"/>
    <property type="match status" value="1"/>
</dbReference>
<organism evidence="5 6">
    <name type="scientific">Magnetospirillum gryphiswaldense (strain DSM 6361 / JCM 21280 / NBRC 15271 / MSR-1)</name>
    <dbReference type="NCBI Taxonomy" id="431944"/>
    <lineage>
        <taxon>Bacteria</taxon>
        <taxon>Pseudomonadati</taxon>
        <taxon>Pseudomonadota</taxon>
        <taxon>Alphaproteobacteria</taxon>
        <taxon>Rhodospirillales</taxon>
        <taxon>Rhodospirillaceae</taxon>
        <taxon>Magnetospirillum</taxon>
    </lineage>
</organism>
<dbReference type="InterPro" id="IPR050595">
    <property type="entry name" value="Bact_response_regulator"/>
</dbReference>
<protein>
    <submittedName>
        <fullName evidence="5">Chemotaxis protein(CheY-like homolog)</fullName>
    </submittedName>
</protein>
<dbReference type="EMBL" id="HG794546">
    <property type="protein sequence ID" value="CDL01446.1"/>
    <property type="molecule type" value="Genomic_DNA"/>
</dbReference>
<feature type="domain" description="Response regulatory" evidence="4">
    <location>
        <begin position="16"/>
        <end position="135"/>
    </location>
</feature>
<dbReference type="Gene3D" id="3.40.50.2300">
    <property type="match status" value="1"/>
</dbReference>
<evidence type="ECO:0000313" key="6">
    <source>
        <dbReference type="Proteomes" id="UP000018922"/>
    </source>
</evidence>
<evidence type="ECO:0000259" key="4">
    <source>
        <dbReference type="PROSITE" id="PS50110"/>
    </source>
</evidence>
<dbReference type="AlphaFoldDB" id="V6F983"/>
<keyword evidence="6" id="KW-1185">Reference proteome</keyword>
<accession>V6F983</accession>
<dbReference type="InterPro" id="IPR001789">
    <property type="entry name" value="Sig_transdc_resp-reg_receiver"/>
</dbReference>
<feature type="compositionally biased region" description="Basic and acidic residues" evidence="3">
    <location>
        <begin position="153"/>
        <end position="165"/>
    </location>
</feature>
<dbReference type="HOGENOM" id="CLU_000445_69_17_5"/>
<feature type="modified residue" description="4-aspartylphosphate" evidence="2">
    <location>
        <position position="66"/>
    </location>
</feature>
<evidence type="ECO:0000256" key="3">
    <source>
        <dbReference type="SAM" id="MobiDB-lite"/>
    </source>
</evidence>
<dbReference type="PANTHER" id="PTHR44591">
    <property type="entry name" value="STRESS RESPONSE REGULATOR PROTEIN 1"/>
    <property type="match status" value="1"/>
</dbReference>
<name>V6F983_MAGGM</name>
<dbReference type="InterPro" id="IPR011006">
    <property type="entry name" value="CheY-like_superfamily"/>
</dbReference>
<evidence type="ECO:0000256" key="2">
    <source>
        <dbReference type="PROSITE-ProRule" id="PRU00169"/>
    </source>
</evidence>
<dbReference type="SMART" id="SM00448">
    <property type="entry name" value="REC"/>
    <property type="match status" value="1"/>
</dbReference>
<dbReference type="eggNOG" id="COG0784">
    <property type="taxonomic scope" value="Bacteria"/>
</dbReference>
<dbReference type="GO" id="GO:0000160">
    <property type="term" value="P:phosphorelay signal transduction system"/>
    <property type="evidence" value="ECO:0007669"/>
    <property type="project" value="InterPro"/>
</dbReference>
<dbReference type="Proteomes" id="UP000018922">
    <property type="component" value="Chromosome I"/>
</dbReference>
<reference evidence="5 6" key="1">
    <citation type="journal article" date="2014" name="Genome Announc.">
        <title>Complete genome sequence of Magnetospirillum gryphiswaldense MSR-1.</title>
        <authorList>
            <person name="Wang X."/>
            <person name="Wang Q."/>
            <person name="Zhang W."/>
            <person name="Wang Y."/>
            <person name="Li L."/>
            <person name="Wen T."/>
            <person name="Zhang T."/>
            <person name="Zhang Y."/>
            <person name="Xu J."/>
            <person name="Hu J."/>
            <person name="Li S."/>
            <person name="Liu L."/>
            <person name="Liu J."/>
            <person name="Jiang W."/>
            <person name="Tian J."/>
            <person name="Li Y."/>
            <person name="Schuler D."/>
            <person name="Wang L."/>
            <person name="Li J."/>
        </authorList>
    </citation>
    <scope>NUCLEOTIDE SEQUENCE [LARGE SCALE GENOMIC DNA]</scope>
    <source>
        <strain evidence="6">DSM 6361 / JCM 21280 / NBRC 15271 / MSR-1</strain>
    </source>
</reference>
<dbReference type="KEGG" id="mgy:MGMSRv2__4231"/>
<dbReference type="SUPFAM" id="SSF52172">
    <property type="entry name" value="CheY-like"/>
    <property type="match status" value="1"/>
</dbReference>
<dbReference type="PANTHER" id="PTHR44591:SF23">
    <property type="entry name" value="CHEY SUBFAMILY"/>
    <property type="match status" value="1"/>
</dbReference>
<dbReference type="STRING" id="1430440.MGMSRv2__4231"/>
<evidence type="ECO:0000313" key="5">
    <source>
        <dbReference type="EMBL" id="CDL01446.1"/>
    </source>
</evidence>